<evidence type="ECO:0000256" key="1">
    <source>
        <dbReference type="SAM" id="Coils"/>
    </source>
</evidence>
<feature type="coiled-coil region" evidence="1">
    <location>
        <begin position="178"/>
        <end position="205"/>
    </location>
</feature>
<dbReference type="EMBL" id="LT670818">
    <property type="protein sequence ID" value="SHG70050.1"/>
    <property type="molecule type" value="Genomic_DNA"/>
</dbReference>
<keyword evidence="2" id="KW-0472">Membrane</keyword>
<sequence>MLSTLLSQLQGYFSKYFVVGSFSPMLAFTFINGAAAYFVVEPWHAWADDNILKPTVTGGAFLTASIVVGIVLAAYVLSSLSTFLRQVLEGQWWARVAGWFVPAQNKRRLQLLDSLARSFEEMTDLNQMDETKKKLARARAIGIVPPGTGLFSAGANDPIETRLTALEARLRNHEIIAAAELTEVAESLETRLRTYNADLGETLDEEHRRLSKLIKYASDFFAPDARGLHTRLQNEFNSNFGGAQNMAPTKMGNIANTIQSYVMRRYRCNLEVLWSNLMQIVQKDEKAQATLMEAKTQLDFLVACCWLTLLTAAIWSVVAFAIAPSRWGFLLAALGGPLAAYLWYRAAAEQYRSFADVAMTSFDSFRIDLLSAMHLRTPADVEDERTMWEAIDKLATFGEQRNFRYEKPAAPAK</sequence>
<feature type="transmembrane region" description="Helical" evidence="2">
    <location>
        <begin position="60"/>
        <end position="77"/>
    </location>
</feature>
<keyword evidence="2" id="KW-0812">Transmembrane</keyword>
<evidence type="ECO:0000256" key="2">
    <source>
        <dbReference type="SAM" id="Phobius"/>
    </source>
</evidence>
<keyword evidence="1" id="KW-0175">Coiled coil</keyword>
<proteinExistence type="predicted"/>
<dbReference type="Proteomes" id="UP000190675">
    <property type="component" value="Chromosome I"/>
</dbReference>
<feature type="transmembrane region" description="Helical" evidence="2">
    <location>
        <begin position="327"/>
        <end position="344"/>
    </location>
</feature>
<accession>A0A1M5LYR1</accession>
<dbReference type="AlphaFoldDB" id="A0A1M5LYR1"/>
<evidence type="ECO:0000313" key="4">
    <source>
        <dbReference type="Proteomes" id="UP000190675"/>
    </source>
</evidence>
<gene>
    <name evidence="3" type="ORF">SAMN05444169_3728</name>
</gene>
<protein>
    <submittedName>
        <fullName evidence="3">Uncharacterized protein</fullName>
    </submittedName>
</protein>
<feature type="transmembrane region" description="Helical" evidence="2">
    <location>
        <begin position="300"/>
        <end position="321"/>
    </location>
</feature>
<reference evidence="3 4" key="1">
    <citation type="submission" date="2016-11" db="EMBL/GenBank/DDBJ databases">
        <authorList>
            <person name="Jaros S."/>
            <person name="Januszkiewicz K."/>
            <person name="Wedrychowicz H."/>
        </authorList>
    </citation>
    <scope>NUCLEOTIDE SEQUENCE [LARGE SCALE GENOMIC DNA]</scope>
    <source>
        <strain evidence="3 4">GAS242</strain>
    </source>
</reference>
<name>A0A1M5LYR1_9BRAD</name>
<dbReference type="RefSeq" id="WP_079567225.1">
    <property type="nucleotide sequence ID" value="NZ_LT670818.1"/>
</dbReference>
<evidence type="ECO:0000313" key="3">
    <source>
        <dbReference type="EMBL" id="SHG70050.1"/>
    </source>
</evidence>
<feature type="transmembrane region" description="Helical" evidence="2">
    <location>
        <begin position="16"/>
        <end position="40"/>
    </location>
</feature>
<organism evidence="3 4">
    <name type="scientific">Bradyrhizobium erythrophlei</name>
    <dbReference type="NCBI Taxonomy" id="1437360"/>
    <lineage>
        <taxon>Bacteria</taxon>
        <taxon>Pseudomonadati</taxon>
        <taxon>Pseudomonadota</taxon>
        <taxon>Alphaproteobacteria</taxon>
        <taxon>Hyphomicrobiales</taxon>
        <taxon>Nitrobacteraceae</taxon>
        <taxon>Bradyrhizobium</taxon>
    </lineage>
</organism>
<keyword evidence="2" id="KW-1133">Transmembrane helix</keyword>
<dbReference type="OrthoDB" id="529448at2"/>